<dbReference type="EMBL" id="JAQQWM010000004">
    <property type="protein sequence ID" value="KAK8068177.1"/>
    <property type="molecule type" value="Genomic_DNA"/>
</dbReference>
<dbReference type="Proteomes" id="UP001446871">
    <property type="component" value="Unassembled WGS sequence"/>
</dbReference>
<organism evidence="1 2">
    <name type="scientific">Apiospora saccharicola</name>
    <dbReference type="NCBI Taxonomy" id="335842"/>
    <lineage>
        <taxon>Eukaryota</taxon>
        <taxon>Fungi</taxon>
        <taxon>Dikarya</taxon>
        <taxon>Ascomycota</taxon>
        <taxon>Pezizomycotina</taxon>
        <taxon>Sordariomycetes</taxon>
        <taxon>Xylariomycetidae</taxon>
        <taxon>Amphisphaeriales</taxon>
        <taxon>Apiosporaceae</taxon>
        <taxon>Apiospora</taxon>
    </lineage>
</organism>
<gene>
    <name evidence="1" type="ORF">PG996_007289</name>
</gene>
<proteinExistence type="predicted"/>
<comment type="caution">
    <text evidence="1">The sequence shown here is derived from an EMBL/GenBank/DDBJ whole genome shotgun (WGS) entry which is preliminary data.</text>
</comment>
<protein>
    <submittedName>
        <fullName evidence="1">Uncharacterized protein</fullName>
    </submittedName>
</protein>
<evidence type="ECO:0000313" key="2">
    <source>
        <dbReference type="Proteomes" id="UP001446871"/>
    </source>
</evidence>
<sequence length="321" mass="37438">MDRSQFNCVKSVLRDLTLGKRPRVDDLPVLLNLHQGRFVEADEDRVMVYFHPNIIHVPSKEDQDSRDEKAVVKILGQAKQDLNRKWTVLRKTYRAASDQQQMSGTEYGAYRFLFFIHSHRIDSSGYPEHNTVYTVSIWDREWDELIWHDVYPEGRKERRADIHRFWTHASTNFLPAISGSVCMGRNTVDQIRPGSIRYRTVYHTWEQPSPPLPPPPRDTVMFVLATAMFHVNEATYDDQVVMPKTWAHVTGHRPELIPRLVFCGLAICLESDHVPDDTLESQRRFLREFGVAKRLQWLRGGLKDYITQAGWPDELSDALRL</sequence>
<keyword evidence="2" id="KW-1185">Reference proteome</keyword>
<reference evidence="1 2" key="1">
    <citation type="submission" date="2023-01" db="EMBL/GenBank/DDBJ databases">
        <title>Analysis of 21 Apiospora genomes using comparative genomics revels a genus with tremendous synthesis potential of carbohydrate active enzymes and secondary metabolites.</title>
        <authorList>
            <person name="Sorensen T."/>
        </authorList>
    </citation>
    <scope>NUCLEOTIDE SEQUENCE [LARGE SCALE GENOMIC DNA]</scope>
    <source>
        <strain evidence="1 2">CBS 83171</strain>
    </source>
</reference>
<name>A0ABR1VAE0_9PEZI</name>
<accession>A0ABR1VAE0</accession>
<evidence type="ECO:0000313" key="1">
    <source>
        <dbReference type="EMBL" id="KAK8068177.1"/>
    </source>
</evidence>